<feature type="region of interest" description="Disordered" evidence="1">
    <location>
        <begin position="115"/>
        <end position="144"/>
    </location>
</feature>
<protein>
    <recommendedName>
        <fullName evidence="5">LTXXQ motif family protein</fullName>
    </recommendedName>
</protein>
<feature type="signal peptide" evidence="2">
    <location>
        <begin position="1"/>
        <end position="18"/>
    </location>
</feature>
<keyword evidence="4" id="KW-1185">Reference proteome</keyword>
<keyword evidence="2" id="KW-0732">Signal</keyword>
<reference evidence="3 4" key="1">
    <citation type="submission" date="2019-07" db="EMBL/GenBank/DDBJ databases">
        <title>Novel species of Flavobacterium.</title>
        <authorList>
            <person name="Liu Q."/>
            <person name="Xin Y.-H."/>
        </authorList>
    </citation>
    <scope>NUCLEOTIDE SEQUENCE [LARGE SCALE GENOMIC DNA]</scope>
    <source>
        <strain evidence="3 4">LB1R34</strain>
    </source>
</reference>
<evidence type="ECO:0000256" key="2">
    <source>
        <dbReference type="SAM" id="SignalP"/>
    </source>
</evidence>
<evidence type="ECO:0000313" key="3">
    <source>
        <dbReference type="EMBL" id="TRX40039.1"/>
    </source>
</evidence>
<dbReference type="RefSeq" id="WP_144256119.1">
    <property type="nucleotide sequence ID" value="NZ_VJZT01000006.1"/>
</dbReference>
<evidence type="ECO:0000256" key="1">
    <source>
        <dbReference type="SAM" id="MobiDB-lite"/>
    </source>
</evidence>
<dbReference type="EMBL" id="VJZT01000006">
    <property type="protein sequence ID" value="TRX40039.1"/>
    <property type="molecule type" value="Genomic_DNA"/>
</dbReference>
<dbReference type="OrthoDB" id="956918at2"/>
<feature type="compositionally biased region" description="Basic and acidic residues" evidence="1">
    <location>
        <begin position="21"/>
        <end position="40"/>
    </location>
</feature>
<gene>
    <name evidence="3" type="ORF">FNW21_07470</name>
</gene>
<dbReference type="Pfam" id="PF07813">
    <property type="entry name" value="LTXXQ"/>
    <property type="match status" value="1"/>
</dbReference>
<evidence type="ECO:0008006" key="5">
    <source>
        <dbReference type="Google" id="ProtNLM"/>
    </source>
</evidence>
<dbReference type="InterPro" id="IPR012899">
    <property type="entry name" value="LTXXQ"/>
</dbReference>
<feature type="chain" id="PRO_5022168990" description="LTXXQ motif family protein" evidence="2">
    <location>
        <begin position="19"/>
        <end position="144"/>
    </location>
</feature>
<evidence type="ECO:0000313" key="4">
    <source>
        <dbReference type="Proteomes" id="UP000316371"/>
    </source>
</evidence>
<sequence length="144" mass="17116">MKKVLIAALLLVGLNSFAQERNDKPNRDEMEKLTPEQRNEKRLKKLTADLDLNTKQQEQVSKIITQQGLKREAMKAKREDFKANQEKPSPEERADFKKQMMDEKTAMDAQMKAILTPEQFAKWTENNEKRRDKMKERMHERRNN</sequence>
<dbReference type="Proteomes" id="UP000316371">
    <property type="component" value="Unassembled WGS sequence"/>
</dbReference>
<dbReference type="AlphaFoldDB" id="A0A553E4S2"/>
<accession>A0A553E4S2</accession>
<feature type="region of interest" description="Disordered" evidence="1">
    <location>
        <begin position="21"/>
        <end position="43"/>
    </location>
</feature>
<name>A0A553E4S2_9FLAO</name>
<dbReference type="Gene3D" id="1.20.120.1490">
    <property type="match status" value="1"/>
</dbReference>
<proteinExistence type="predicted"/>
<comment type="caution">
    <text evidence="3">The sequence shown here is derived from an EMBL/GenBank/DDBJ whole genome shotgun (WGS) entry which is preliminary data.</text>
</comment>
<feature type="region of interest" description="Disordered" evidence="1">
    <location>
        <begin position="75"/>
        <end position="97"/>
    </location>
</feature>
<organism evidence="3 4">
    <name type="scientific">Flavobacterium restrictum</name>
    <dbReference type="NCBI Taxonomy" id="2594428"/>
    <lineage>
        <taxon>Bacteria</taxon>
        <taxon>Pseudomonadati</taxon>
        <taxon>Bacteroidota</taxon>
        <taxon>Flavobacteriia</taxon>
        <taxon>Flavobacteriales</taxon>
        <taxon>Flavobacteriaceae</taxon>
        <taxon>Flavobacterium</taxon>
    </lineage>
</organism>
<feature type="compositionally biased region" description="Basic and acidic residues" evidence="1">
    <location>
        <begin position="125"/>
        <end position="144"/>
    </location>
</feature>